<proteinExistence type="predicted"/>
<evidence type="ECO:0000313" key="2">
    <source>
        <dbReference type="Proteomes" id="UP000541444"/>
    </source>
</evidence>
<keyword evidence="2" id="KW-1185">Reference proteome</keyword>
<dbReference type="Proteomes" id="UP000541444">
    <property type="component" value="Unassembled WGS sequence"/>
</dbReference>
<gene>
    <name evidence="1" type="ORF">GIB67_007091</name>
</gene>
<name>A0A7J7P078_9MAGN</name>
<evidence type="ECO:0000313" key="1">
    <source>
        <dbReference type="EMBL" id="KAF6172578.1"/>
    </source>
</evidence>
<reference evidence="1 2" key="1">
    <citation type="journal article" date="2020" name="IScience">
        <title>Genome Sequencing of the Endangered Kingdonia uniflora (Circaeasteraceae, Ranunculales) Reveals Potential Mechanisms of Evolutionary Specialization.</title>
        <authorList>
            <person name="Sun Y."/>
            <person name="Deng T."/>
            <person name="Zhang A."/>
            <person name="Moore M.J."/>
            <person name="Landis J.B."/>
            <person name="Lin N."/>
            <person name="Zhang H."/>
            <person name="Zhang X."/>
            <person name="Huang J."/>
            <person name="Zhang X."/>
            <person name="Sun H."/>
            <person name="Wang H."/>
        </authorList>
    </citation>
    <scope>NUCLEOTIDE SEQUENCE [LARGE SCALE GENOMIC DNA]</scope>
    <source>
        <strain evidence="1">TB1705</strain>
        <tissue evidence="1">Leaf</tissue>
    </source>
</reference>
<sequence length="100" mass="11425">MRCLFYSLPSSHSSVMHLNLQVLWTVYRKYSTLDFTLGRLDLHWHCFIVCLKSESPPICLPAAANAGWVHNLSPFCPTNIWGTCNSGRHTCRTSQDKSLR</sequence>
<dbReference type="AlphaFoldDB" id="A0A7J7P078"/>
<accession>A0A7J7P078</accession>
<dbReference type="EMBL" id="JACGCM010000427">
    <property type="protein sequence ID" value="KAF6172578.1"/>
    <property type="molecule type" value="Genomic_DNA"/>
</dbReference>
<comment type="caution">
    <text evidence="1">The sequence shown here is derived from an EMBL/GenBank/DDBJ whole genome shotgun (WGS) entry which is preliminary data.</text>
</comment>
<organism evidence="1 2">
    <name type="scientific">Kingdonia uniflora</name>
    <dbReference type="NCBI Taxonomy" id="39325"/>
    <lineage>
        <taxon>Eukaryota</taxon>
        <taxon>Viridiplantae</taxon>
        <taxon>Streptophyta</taxon>
        <taxon>Embryophyta</taxon>
        <taxon>Tracheophyta</taxon>
        <taxon>Spermatophyta</taxon>
        <taxon>Magnoliopsida</taxon>
        <taxon>Ranunculales</taxon>
        <taxon>Circaeasteraceae</taxon>
        <taxon>Kingdonia</taxon>
    </lineage>
</organism>
<protein>
    <submittedName>
        <fullName evidence="1">Uncharacterized protein</fullName>
    </submittedName>
</protein>